<evidence type="ECO:0000256" key="8">
    <source>
        <dbReference type="ARBA" id="ARBA00022679"/>
    </source>
</evidence>
<dbReference type="SUPFAM" id="SSF51735">
    <property type="entry name" value="NAD(P)-binding Rossmann-fold domains"/>
    <property type="match status" value="1"/>
</dbReference>
<comment type="caution">
    <text evidence="19">The sequence shown here is derived from an EMBL/GenBank/DDBJ whole genome shotgun (WGS) entry which is preliminary data.</text>
</comment>
<dbReference type="PRINTS" id="PR00076">
    <property type="entry name" value="6PGDHDRGNASE"/>
</dbReference>
<protein>
    <recommendedName>
        <fullName evidence="7 17">6-phosphogluconate dehydrogenase, decarboxylating</fullName>
        <ecNumber evidence="17">1.1.1.44</ecNumber>
    </recommendedName>
</protein>
<evidence type="ECO:0000256" key="9">
    <source>
        <dbReference type="ARBA" id="ARBA00022741"/>
    </source>
</evidence>
<dbReference type="InterPro" id="IPR036291">
    <property type="entry name" value="NAD(P)-bd_dom_sf"/>
</dbReference>
<dbReference type="Gene3D" id="1.20.5.320">
    <property type="entry name" value="6-Phosphogluconate Dehydrogenase, domain 3"/>
    <property type="match status" value="1"/>
</dbReference>
<evidence type="ECO:0000256" key="1">
    <source>
        <dbReference type="ARBA" id="ARBA00002526"/>
    </source>
</evidence>
<dbReference type="InterPro" id="IPR006113">
    <property type="entry name" value="6PGDH_Gnd/GntZ"/>
</dbReference>
<evidence type="ECO:0000256" key="4">
    <source>
        <dbReference type="ARBA" id="ARBA00008419"/>
    </source>
</evidence>
<evidence type="ECO:0000256" key="13">
    <source>
        <dbReference type="ARBA" id="ARBA00023064"/>
    </source>
</evidence>
<dbReference type="NCBIfam" id="NF006765">
    <property type="entry name" value="PRK09287.1"/>
    <property type="match status" value="1"/>
</dbReference>
<keyword evidence="9" id="KW-0547">Nucleotide-binding</keyword>
<dbReference type="CDD" id="cd02021">
    <property type="entry name" value="GntK"/>
    <property type="match status" value="1"/>
</dbReference>
<evidence type="ECO:0000256" key="2">
    <source>
        <dbReference type="ARBA" id="ARBA00004761"/>
    </source>
</evidence>
<dbReference type="Gene3D" id="3.40.50.720">
    <property type="entry name" value="NAD(P)-binding Rossmann-like Domain"/>
    <property type="match status" value="1"/>
</dbReference>
<evidence type="ECO:0000256" key="16">
    <source>
        <dbReference type="ARBA" id="ARBA00048640"/>
    </source>
</evidence>
<keyword evidence="13 17" id="KW-0311">Gluconate utilization</keyword>
<evidence type="ECO:0000256" key="15">
    <source>
        <dbReference type="ARBA" id="ARBA00048090"/>
    </source>
</evidence>
<evidence type="ECO:0000256" key="5">
    <source>
        <dbReference type="ARBA" id="ARBA00008420"/>
    </source>
</evidence>
<dbReference type="Gene3D" id="1.10.1040.10">
    <property type="entry name" value="N-(1-d-carboxylethyl)-l-norvaline Dehydrogenase, domain 2"/>
    <property type="match status" value="1"/>
</dbReference>
<evidence type="ECO:0000256" key="7">
    <source>
        <dbReference type="ARBA" id="ARBA00018193"/>
    </source>
</evidence>
<evidence type="ECO:0000256" key="10">
    <source>
        <dbReference type="ARBA" id="ARBA00022777"/>
    </source>
</evidence>
<keyword evidence="8" id="KW-0808">Transferase</keyword>
<evidence type="ECO:0000259" key="18">
    <source>
        <dbReference type="SMART" id="SM01350"/>
    </source>
</evidence>
<evidence type="ECO:0000313" key="20">
    <source>
        <dbReference type="Proteomes" id="UP001589832"/>
    </source>
</evidence>
<dbReference type="InterPro" id="IPR006001">
    <property type="entry name" value="Therm_gnt_kin"/>
</dbReference>
<dbReference type="Pfam" id="PF01202">
    <property type="entry name" value="SKI"/>
    <property type="match status" value="1"/>
</dbReference>
<name>A0ABV6QCP8_9FLAO</name>
<comment type="catalytic activity">
    <reaction evidence="15">
        <text>D-gluconate + ATP = 6-phospho-D-gluconate + ADP + H(+)</text>
        <dbReference type="Rhea" id="RHEA:19433"/>
        <dbReference type="ChEBI" id="CHEBI:15378"/>
        <dbReference type="ChEBI" id="CHEBI:18391"/>
        <dbReference type="ChEBI" id="CHEBI:30616"/>
        <dbReference type="ChEBI" id="CHEBI:58759"/>
        <dbReference type="ChEBI" id="CHEBI:456216"/>
        <dbReference type="EC" id="2.7.1.12"/>
    </reaction>
</comment>
<organism evidence="19 20">
    <name type="scientific">Winogradskyella pulchriflava</name>
    <dbReference type="NCBI Taxonomy" id="1110688"/>
    <lineage>
        <taxon>Bacteria</taxon>
        <taxon>Pseudomonadati</taxon>
        <taxon>Bacteroidota</taxon>
        <taxon>Flavobacteriia</taxon>
        <taxon>Flavobacteriales</taxon>
        <taxon>Flavobacteriaceae</taxon>
        <taxon>Winogradskyella</taxon>
    </lineage>
</organism>
<dbReference type="NCBIfam" id="TIGR00873">
    <property type="entry name" value="gnd"/>
    <property type="match status" value="1"/>
</dbReference>
<comment type="similarity">
    <text evidence="5">Belongs to the gluconokinase GntK/GntV family.</text>
</comment>
<keyword evidence="17" id="KW-0521">NADP</keyword>
<evidence type="ECO:0000256" key="14">
    <source>
        <dbReference type="ARBA" id="ARBA00023126"/>
    </source>
</evidence>
<dbReference type="PROSITE" id="PS00461">
    <property type="entry name" value="6PGD"/>
    <property type="match status" value="1"/>
</dbReference>
<evidence type="ECO:0000256" key="11">
    <source>
        <dbReference type="ARBA" id="ARBA00022840"/>
    </source>
</evidence>
<dbReference type="InterPro" id="IPR006183">
    <property type="entry name" value="Pgluconate_DH"/>
</dbReference>
<dbReference type="GO" id="GO:0004616">
    <property type="term" value="F:phosphogluconate dehydrogenase (decarboxylating) activity"/>
    <property type="evidence" value="ECO:0007669"/>
    <property type="project" value="UniProtKB-EC"/>
</dbReference>
<dbReference type="PANTHER" id="PTHR11811">
    <property type="entry name" value="6-PHOSPHOGLUCONATE DEHYDROGENASE"/>
    <property type="match status" value="1"/>
</dbReference>
<dbReference type="Proteomes" id="UP001589832">
    <property type="component" value="Unassembled WGS sequence"/>
</dbReference>
<dbReference type="Gene3D" id="3.40.50.300">
    <property type="entry name" value="P-loop containing nucleotide triphosphate hydrolases"/>
    <property type="match status" value="1"/>
</dbReference>
<evidence type="ECO:0000256" key="3">
    <source>
        <dbReference type="ARBA" id="ARBA00004874"/>
    </source>
</evidence>
<dbReference type="NCBIfam" id="TIGR01313">
    <property type="entry name" value="therm_gnt_kin"/>
    <property type="match status" value="1"/>
</dbReference>
<evidence type="ECO:0000256" key="6">
    <source>
        <dbReference type="ARBA" id="ARBA00011738"/>
    </source>
</evidence>
<proteinExistence type="inferred from homology"/>
<comment type="pathway">
    <text evidence="3 17">Carbohydrate degradation; pentose phosphate pathway; D-ribulose 5-phosphate from D-glucose 6-phosphate (oxidative stage): step 3/3.</text>
</comment>
<accession>A0ABV6QCP8</accession>
<dbReference type="SUPFAM" id="SSF48179">
    <property type="entry name" value="6-phosphogluconate dehydrogenase C-terminal domain-like"/>
    <property type="match status" value="1"/>
</dbReference>
<comment type="subunit">
    <text evidence="6">Homodimer.</text>
</comment>
<keyword evidence="20" id="KW-1185">Reference proteome</keyword>
<keyword evidence="10" id="KW-0418">Kinase</keyword>
<reference evidence="19 20" key="1">
    <citation type="submission" date="2024-09" db="EMBL/GenBank/DDBJ databases">
        <authorList>
            <person name="Sun Q."/>
            <person name="Mori K."/>
        </authorList>
    </citation>
    <scope>NUCLEOTIDE SEQUENCE [LARGE SCALE GENOMIC DNA]</scope>
    <source>
        <strain evidence="19 20">NCAIM B.02481</strain>
    </source>
</reference>
<dbReference type="Pfam" id="PF03446">
    <property type="entry name" value="NAD_binding_2"/>
    <property type="match status" value="1"/>
</dbReference>
<comment type="pathway">
    <text evidence="2">Carbohydrate acid metabolism.</text>
</comment>
<dbReference type="InterPro" id="IPR006114">
    <property type="entry name" value="6PGDH_C"/>
</dbReference>
<dbReference type="SMART" id="SM01350">
    <property type="entry name" value="6PGD"/>
    <property type="match status" value="1"/>
</dbReference>
<feature type="domain" description="6-phosphogluconate dehydrogenase C-terminal" evidence="18">
    <location>
        <begin position="346"/>
        <end position="627"/>
    </location>
</feature>
<keyword evidence="12 17" id="KW-0560">Oxidoreductase</keyword>
<dbReference type="InterPro" id="IPR006184">
    <property type="entry name" value="6PGdom_BS"/>
</dbReference>
<evidence type="ECO:0000256" key="17">
    <source>
        <dbReference type="RuleBase" id="RU000485"/>
    </source>
</evidence>
<dbReference type="InterPro" id="IPR013328">
    <property type="entry name" value="6PGD_dom2"/>
</dbReference>
<dbReference type="EMBL" id="JBHLTQ010000019">
    <property type="protein sequence ID" value="MFC0606078.1"/>
    <property type="molecule type" value="Genomic_DNA"/>
</dbReference>
<comment type="similarity">
    <text evidence="4 17">Belongs to the 6-phosphogluconate dehydrogenase family.</text>
</comment>
<evidence type="ECO:0000313" key="19">
    <source>
        <dbReference type="EMBL" id="MFC0606078.1"/>
    </source>
</evidence>
<dbReference type="InterPro" id="IPR006115">
    <property type="entry name" value="6PGDH_NADP-bd"/>
</dbReference>
<gene>
    <name evidence="19" type="primary">gndA</name>
    <name evidence="19" type="ORF">ACFFGA_16085</name>
</gene>
<dbReference type="InterPro" id="IPR027417">
    <property type="entry name" value="P-loop_NTPase"/>
</dbReference>
<dbReference type="RefSeq" id="WP_386065665.1">
    <property type="nucleotide sequence ID" value="NZ_JBHLTQ010000019.1"/>
</dbReference>
<dbReference type="InterPro" id="IPR008927">
    <property type="entry name" value="6-PGluconate_DH-like_C_sf"/>
</dbReference>
<dbReference type="Pfam" id="PF00393">
    <property type="entry name" value="6PGD"/>
    <property type="match status" value="1"/>
</dbReference>
<dbReference type="SUPFAM" id="SSF52540">
    <property type="entry name" value="P-loop containing nucleoside triphosphate hydrolases"/>
    <property type="match status" value="1"/>
</dbReference>
<dbReference type="InterPro" id="IPR031322">
    <property type="entry name" value="Shikimate/glucono_kinase"/>
</dbReference>
<evidence type="ECO:0000256" key="12">
    <source>
        <dbReference type="ARBA" id="ARBA00023002"/>
    </source>
</evidence>
<keyword evidence="14 17" id="KW-0570">Pentose shunt</keyword>
<sequence>MNKVIFIMGVSGCGKSTIGTLLAEELSIPFFDGDDFHPKENIKKMASGQPLNDEDRQGWLETLNTLATQQLAKNSCVIVCSALKQTYRDILSLDIKARTKWVFLSGSFNEIFIRANARKDHFMPSELLQSQFDTLEEPQNAFKVDVSLTPEQIIKKIKNKLMNTSEFGLFGLGVMGKSLCRNLANNGFKIAMFNRHVDGVEVDVAKNFKAEHPELSEAAAFDNISAFVNALETPRKIMLMVNAGKTIDYVIEDLLPHLSVGDILIDGGNSNYKKTKERFEYLKSKGIHFIGTGVSGGEEGALKGPSIMPSGDQEAYNNVKPFLEKISAKDQNNLPCCTYVGPEGSGHFIKMVHNGVEYVEMQLLAEVITILEASGHNLDEIANILETWKNTANSYLLEITIDILRTKECNDWLVKKILDKAGNKGTGNWTTIASAELGVPSTLIASALFARYTSFYKEERIQLHANFKSETISGLQLSSTEILEAYQFARIINHYQGFKLIAEASDKFSWNLNLSEIARIWTNGCIIRSTLMEALVEVFKETTNILTNSQLITSIKHYKPSVKKVVSQCVLNDITVSCLGESIQFFNGITTVDSSANIIQAQRDYFGAHTYKRNDDDGVKSHHTIWNKTN</sequence>
<comment type="function">
    <text evidence="1">Catalyzes the oxidative decarboxylation of 6-phosphogluconate to ribulose 5-phosphate and CO(2), with concomitant reduction of NADP to NADPH.</text>
</comment>
<keyword evidence="11" id="KW-0067">ATP-binding</keyword>
<dbReference type="EC" id="1.1.1.44" evidence="17"/>
<comment type="catalytic activity">
    <reaction evidence="16 17">
        <text>6-phospho-D-gluconate + NADP(+) = D-ribulose 5-phosphate + CO2 + NADPH</text>
        <dbReference type="Rhea" id="RHEA:10116"/>
        <dbReference type="ChEBI" id="CHEBI:16526"/>
        <dbReference type="ChEBI" id="CHEBI:57783"/>
        <dbReference type="ChEBI" id="CHEBI:58121"/>
        <dbReference type="ChEBI" id="CHEBI:58349"/>
        <dbReference type="ChEBI" id="CHEBI:58759"/>
        <dbReference type="EC" id="1.1.1.44"/>
    </reaction>
</comment>